<protein>
    <submittedName>
        <fullName evidence="5">Chondroitin AC/alginate lyase</fullName>
    </submittedName>
</protein>
<dbReference type="InParanoid" id="A0A165EEA5"/>
<reference evidence="5 6" key="1">
    <citation type="journal article" date="2016" name="Mol. Biol. Evol.">
        <title>Comparative Genomics of Early-Diverging Mushroom-Forming Fungi Provides Insights into the Origins of Lignocellulose Decay Capabilities.</title>
        <authorList>
            <person name="Nagy L.G."/>
            <person name="Riley R."/>
            <person name="Tritt A."/>
            <person name="Adam C."/>
            <person name="Daum C."/>
            <person name="Floudas D."/>
            <person name="Sun H."/>
            <person name="Yadav J.S."/>
            <person name="Pangilinan J."/>
            <person name="Larsson K.H."/>
            <person name="Matsuura K."/>
            <person name="Barry K."/>
            <person name="Labutti K."/>
            <person name="Kuo R."/>
            <person name="Ohm R.A."/>
            <person name="Bhattacharya S.S."/>
            <person name="Shirouzu T."/>
            <person name="Yoshinaga Y."/>
            <person name="Martin F.M."/>
            <person name="Grigoriev I.V."/>
            <person name="Hibbett D.S."/>
        </authorList>
    </citation>
    <scope>NUCLEOTIDE SEQUENCE [LARGE SCALE GENOMIC DNA]</scope>
    <source>
        <strain evidence="5 6">93-53</strain>
    </source>
</reference>
<dbReference type="STRING" id="1314785.A0A165EEA5"/>
<dbReference type="RefSeq" id="XP_040764596.1">
    <property type="nucleotide sequence ID" value="XM_040904364.1"/>
</dbReference>
<keyword evidence="2 5" id="KW-0456">Lyase</keyword>
<dbReference type="Pfam" id="PF05426">
    <property type="entry name" value="Alginate_lyase"/>
    <property type="match status" value="1"/>
</dbReference>
<dbReference type="AlphaFoldDB" id="A0A165EEA5"/>
<feature type="domain" description="Alginate lyase" evidence="4">
    <location>
        <begin position="88"/>
        <end position="354"/>
    </location>
</feature>
<evidence type="ECO:0000313" key="6">
    <source>
        <dbReference type="Proteomes" id="UP000076871"/>
    </source>
</evidence>
<dbReference type="Proteomes" id="UP000076871">
    <property type="component" value="Unassembled WGS sequence"/>
</dbReference>
<keyword evidence="1" id="KW-0732">Signal</keyword>
<keyword evidence="6" id="KW-1185">Reference proteome</keyword>
<dbReference type="GeneID" id="63821394"/>
<dbReference type="GO" id="GO:0016829">
    <property type="term" value="F:lyase activity"/>
    <property type="evidence" value="ECO:0007669"/>
    <property type="project" value="UniProtKB-KW"/>
</dbReference>
<evidence type="ECO:0000256" key="2">
    <source>
        <dbReference type="ARBA" id="ARBA00023239"/>
    </source>
</evidence>
<evidence type="ECO:0000256" key="3">
    <source>
        <dbReference type="SAM" id="MobiDB-lite"/>
    </source>
</evidence>
<dbReference type="Gene3D" id="1.50.10.100">
    <property type="entry name" value="Chondroitin AC/alginate lyase"/>
    <property type="match status" value="1"/>
</dbReference>
<organism evidence="5 6">
    <name type="scientific">Laetiporus sulphureus 93-53</name>
    <dbReference type="NCBI Taxonomy" id="1314785"/>
    <lineage>
        <taxon>Eukaryota</taxon>
        <taxon>Fungi</taxon>
        <taxon>Dikarya</taxon>
        <taxon>Basidiomycota</taxon>
        <taxon>Agaricomycotina</taxon>
        <taxon>Agaricomycetes</taxon>
        <taxon>Polyporales</taxon>
        <taxon>Laetiporus</taxon>
    </lineage>
</organism>
<feature type="region of interest" description="Disordered" evidence="3">
    <location>
        <begin position="67"/>
        <end position="106"/>
    </location>
</feature>
<proteinExistence type="predicted"/>
<dbReference type="InterPro" id="IPR008397">
    <property type="entry name" value="Alginate_lyase_dom"/>
</dbReference>
<gene>
    <name evidence="5" type="ORF">LAESUDRAFT_652449</name>
</gene>
<feature type="region of interest" description="Disordered" evidence="3">
    <location>
        <begin position="1"/>
        <end position="32"/>
    </location>
</feature>
<dbReference type="EMBL" id="KV427622">
    <property type="protein sequence ID" value="KZT06856.1"/>
    <property type="molecule type" value="Genomic_DNA"/>
</dbReference>
<name>A0A165EEA5_9APHY</name>
<feature type="compositionally biased region" description="Low complexity" evidence="3">
    <location>
        <begin position="90"/>
        <end position="101"/>
    </location>
</feature>
<dbReference type="OrthoDB" id="63533at2759"/>
<sequence length="497" mass="53263">MRKVKRASSVDLQHIRRDDGLPAGDPSTTDTTLLPTAEVSALLNDTSALPTPTDNVSQLSLATDSTSSSIGTVAGTPAPAQAPAKTSQGSKSSCTPSPTKSLAPSATWTTCPYKVHDGKVNPDVRTLPDSPAVVSMSQSVLYNSLAYAMQKTSAYSQSAASFIDAFFLSSKTGMHPNMNFGQMVRGPGKDHQVGTFTGILDLRGLVKVVNGIQLLKAAGSPDWTSARDKEMTSWMNQYITWLQTSDIGKQTASTPNNHFTFYTSQIAAAKLYVGDTNGAMTALQNYFSNQYLDQVAASGEQPFEAVRTRPYHYRCFNLEAMITNAKIGDQLGLNLWSAKSKYGATIQTALDYVMGLSPGSEAVSDIFPHVAAVAAAYGDPKGKYAAFLQKQVSTYKSTPFYFYDQTAALPNSPAAHSTHKRGVDERLGETLSTVSGTEDFVKDAAITAADIAFECPAVFTVSPRVEIDNGIYVTCDELKPFYEISIPFGTNTSALVV</sequence>
<evidence type="ECO:0000313" key="5">
    <source>
        <dbReference type="EMBL" id="KZT06856.1"/>
    </source>
</evidence>
<accession>A0A165EEA5</accession>
<evidence type="ECO:0000259" key="4">
    <source>
        <dbReference type="Pfam" id="PF05426"/>
    </source>
</evidence>
<dbReference type="InterPro" id="IPR008929">
    <property type="entry name" value="Chondroitin_lyas"/>
</dbReference>
<dbReference type="GO" id="GO:0042597">
    <property type="term" value="C:periplasmic space"/>
    <property type="evidence" value="ECO:0007669"/>
    <property type="project" value="InterPro"/>
</dbReference>
<dbReference type="SUPFAM" id="SSF48230">
    <property type="entry name" value="Chondroitin AC/alginate lyase"/>
    <property type="match status" value="1"/>
</dbReference>
<evidence type="ECO:0000256" key="1">
    <source>
        <dbReference type="ARBA" id="ARBA00022729"/>
    </source>
</evidence>